<feature type="signal peptide" evidence="1">
    <location>
        <begin position="1"/>
        <end position="20"/>
    </location>
</feature>
<dbReference type="AlphaFoldDB" id="A0A1Y4MF39"/>
<dbReference type="RefSeq" id="WP_087303244.1">
    <property type="nucleotide sequence ID" value="NZ_NFKP01000035.1"/>
</dbReference>
<organism evidence="2 3">
    <name type="scientific">Anaerotruncus colihominis</name>
    <dbReference type="NCBI Taxonomy" id="169435"/>
    <lineage>
        <taxon>Bacteria</taxon>
        <taxon>Bacillati</taxon>
        <taxon>Bacillota</taxon>
        <taxon>Clostridia</taxon>
        <taxon>Eubacteriales</taxon>
        <taxon>Oscillospiraceae</taxon>
        <taxon>Anaerotruncus</taxon>
    </lineage>
</organism>
<gene>
    <name evidence="2" type="ORF">B5F11_18470</name>
</gene>
<reference evidence="3" key="1">
    <citation type="submission" date="2017-04" db="EMBL/GenBank/DDBJ databases">
        <title>Function of individual gut microbiota members based on whole genome sequencing of pure cultures obtained from chicken caecum.</title>
        <authorList>
            <person name="Medvecky M."/>
            <person name="Cejkova D."/>
            <person name="Polansky O."/>
            <person name="Karasova D."/>
            <person name="Kubasova T."/>
            <person name="Cizek A."/>
            <person name="Rychlik I."/>
        </authorList>
    </citation>
    <scope>NUCLEOTIDE SEQUENCE [LARGE SCALE GENOMIC DNA]</scope>
    <source>
        <strain evidence="3">An175</strain>
    </source>
</reference>
<proteinExistence type="predicted"/>
<comment type="caution">
    <text evidence="2">The sequence shown here is derived from an EMBL/GenBank/DDBJ whole genome shotgun (WGS) entry which is preliminary data.</text>
</comment>
<evidence type="ECO:0000313" key="2">
    <source>
        <dbReference type="EMBL" id="OUP67378.1"/>
    </source>
</evidence>
<evidence type="ECO:0000313" key="3">
    <source>
        <dbReference type="Proteomes" id="UP000196386"/>
    </source>
</evidence>
<dbReference type="PROSITE" id="PS51257">
    <property type="entry name" value="PROKAR_LIPOPROTEIN"/>
    <property type="match status" value="1"/>
</dbReference>
<sequence length="336" mass="39700">MRKILLRFILLFSAVLMGCAATQSQPVPSAIVESTGSSHDLPSEEQEISEEQYRSIFDFQSQERLTDLDGVSVEKFTYGLEDDAFFLEGKVEDDFLIYYITFSNGREPQLLGKLDLRQNMIDIYYTESELMEQYFQGIADGEYQLYPILMEEGSRKAFLMEQRKLEGEEKRFFWRTGGYFVLINYSVRKDDRGEYKRTLWINDSYYFPMSVSSLPAQEEIRQALLSSDLNLQNTKAMLLADNPLRRQPSILFYDGEKEYIMCLWDMEAETRVDRIPRLPADMLSPVEYKADYRQYQLFPVKDFVEDHLRENEYLEKENEILKAYHEENGFQWPPVF</sequence>
<evidence type="ECO:0000256" key="1">
    <source>
        <dbReference type="SAM" id="SignalP"/>
    </source>
</evidence>
<accession>A0A1Y4MF39</accession>
<feature type="chain" id="PRO_5012169859" evidence="1">
    <location>
        <begin position="21"/>
        <end position="336"/>
    </location>
</feature>
<dbReference type="Proteomes" id="UP000196386">
    <property type="component" value="Unassembled WGS sequence"/>
</dbReference>
<dbReference type="EMBL" id="NFKP01000035">
    <property type="protein sequence ID" value="OUP67378.1"/>
    <property type="molecule type" value="Genomic_DNA"/>
</dbReference>
<keyword evidence="1" id="KW-0732">Signal</keyword>
<protein>
    <submittedName>
        <fullName evidence="2">Uncharacterized protein</fullName>
    </submittedName>
</protein>
<name>A0A1Y4MF39_9FIRM</name>